<feature type="transmembrane region" description="Helical" evidence="10">
    <location>
        <begin position="6"/>
        <end position="30"/>
    </location>
</feature>
<dbReference type="EMBL" id="CP095073">
    <property type="protein sequence ID" value="UOQ42534.1"/>
    <property type="molecule type" value="Genomic_DNA"/>
</dbReference>
<evidence type="ECO:0000313" key="11">
    <source>
        <dbReference type="EMBL" id="UOQ42534.1"/>
    </source>
</evidence>
<organism evidence="11 12">
    <name type="scientific">Halobacillus salinarum</name>
    <dbReference type="NCBI Taxonomy" id="2932257"/>
    <lineage>
        <taxon>Bacteria</taxon>
        <taxon>Bacillati</taxon>
        <taxon>Bacillota</taxon>
        <taxon>Bacilli</taxon>
        <taxon>Bacillales</taxon>
        <taxon>Bacillaceae</taxon>
        <taxon>Halobacillus</taxon>
    </lineage>
</organism>
<protein>
    <recommendedName>
        <fullName evidence="10">ComG operon protein 3</fullName>
    </recommendedName>
</protein>
<keyword evidence="3 10" id="KW-1003">Cell membrane</keyword>
<evidence type="ECO:0000256" key="9">
    <source>
        <dbReference type="ARBA" id="ARBA00043982"/>
    </source>
</evidence>
<proteinExistence type="inferred from homology"/>
<evidence type="ECO:0000256" key="1">
    <source>
        <dbReference type="ARBA" id="ARBA00004162"/>
    </source>
</evidence>
<comment type="subunit">
    <text evidence="10">Homodimer.</text>
</comment>
<keyword evidence="4" id="KW-0488">Methylation</keyword>
<evidence type="ECO:0000256" key="2">
    <source>
        <dbReference type="ARBA" id="ARBA00004241"/>
    </source>
</evidence>
<dbReference type="NCBIfam" id="TIGR02532">
    <property type="entry name" value="IV_pilin_GFxxxE"/>
    <property type="match status" value="1"/>
</dbReference>
<dbReference type="InterPro" id="IPR045584">
    <property type="entry name" value="Pilin-like"/>
</dbReference>
<evidence type="ECO:0000256" key="8">
    <source>
        <dbReference type="ARBA" id="ARBA00023287"/>
    </source>
</evidence>
<dbReference type="Gene3D" id="3.30.700.10">
    <property type="entry name" value="Glycoprotein, Type 4 Pilin"/>
    <property type="match status" value="1"/>
</dbReference>
<dbReference type="RefSeq" id="WP_244707722.1">
    <property type="nucleotide sequence ID" value="NZ_CP095073.1"/>
</dbReference>
<sequence>MRNEKGFTLIEMLIVLLIISILLIITIPNITKNNETIRAKGCEALVLTADAQVESYYLENHSYPETLQVLADDGYLKQTTCPNGKELQYDKTTGKVSEPAKEEE</sequence>
<dbReference type="NCBIfam" id="NF040999">
    <property type="entry name" value="pilin_ComGC"/>
    <property type="match status" value="1"/>
</dbReference>
<evidence type="ECO:0000256" key="6">
    <source>
        <dbReference type="ARBA" id="ARBA00022989"/>
    </source>
</evidence>
<comment type="similarity">
    <text evidence="9 10">Belongs to the ComGC family.</text>
</comment>
<keyword evidence="8 10" id="KW-0178">Competence</keyword>
<keyword evidence="6 10" id="KW-1133">Transmembrane helix</keyword>
<evidence type="ECO:0000313" key="12">
    <source>
        <dbReference type="Proteomes" id="UP000831787"/>
    </source>
</evidence>
<dbReference type="PROSITE" id="PS00409">
    <property type="entry name" value="PROKAR_NTER_METHYL"/>
    <property type="match status" value="1"/>
</dbReference>
<dbReference type="PRINTS" id="PR00813">
    <property type="entry name" value="BCTERIALGSPG"/>
</dbReference>
<dbReference type="Pfam" id="PF07963">
    <property type="entry name" value="N_methyl"/>
    <property type="match status" value="1"/>
</dbReference>
<dbReference type="InterPro" id="IPR000983">
    <property type="entry name" value="Bac_GSPG_pilin"/>
</dbReference>
<comment type="function">
    <text evidence="10">Required for transformation and DNA binding.</text>
</comment>
<keyword evidence="7 10" id="KW-0472">Membrane</keyword>
<keyword evidence="10" id="KW-0813">Transport</keyword>
<dbReference type="SUPFAM" id="SSF54523">
    <property type="entry name" value="Pili subunits"/>
    <property type="match status" value="1"/>
</dbReference>
<dbReference type="InterPro" id="IPR016940">
    <property type="entry name" value="ComGC"/>
</dbReference>
<keyword evidence="5 10" id="KW-0812">Transmembrane</keyword>
<dbReference type="Proteomes" id="UP000831787">
    <property type="component" value="Chromosome"/>
</dbReference>
<keyword evidence="12" id="KW-1185">Reference proteome</keyword>
<dbReference type="InterPro" id="IPR012902">
    <property type="entry name" value="N_methyl_site"/>
</dbReference>
<name>A0ABY4EDK8_9BACI</name>
<evidence type="ECO:0000256" key="7">
    <source>
        <dbReference type="ARBA" id="ARBA00023136"/>
    </source>
</evidence>
<reference evidence="11 12" key="1">
    <citation type="submission" date="2022-04" db="EMBL/GenBank/DDBJ databases">
        <title>Halobacillus sp. isolated from saltern.</title>
        <authorList>
            <person name="Won M."/>
            <person name="Lee C.-M."/>
            <person name="Woen H.-Y."/>
            <person name="Kwon S.-W."/>
        </authorList>
    </citation>
    <scope>NUCLEOTIDE SEQUENCE [LARGE SCALE GENOMIC DNA]</scope>
    <source>
        <strain evidence="11 12">SSBR10-3</strain>
    </source>
</reference>
<comment type="subcellular location">
    <subcellularLocation>
        <location evidence="1">Cell membrane</location>
        <topology evidence="1">Single-pass membrane protein</topology>
    </subcellularLocation>
    <subcellularLocation>
        <location evidence="2">Cell surface</location>
    </subcellularLocation>
</comment>
<accession>A0ABY4EDK8</accession>
<evidence type="ECO:0000256" key="5">
    <source>
        <dbReference type="ARBA" id="ARBA00022692"/>
    </source>
</evidence>
<dbReference type="PIRSF" id="PIRSF029928">
    <property type="entry name" value="Late_competence_ComGC"/>
    <property type="match status" value="1"/>
</dbReference>
<evidence type="ECO:0000256" key="4">
    <source>
        <dbReference type="ARBA" id="ARBA00022481"/>
    </source>
</evidence>
<gene>
    <name evidence="11" type="ORF">MUN89_11095</name>
</gene>
<evidence type="ECO:0000256" key="3">
    <source>
        <dbReference type="ARBA" id="ARBA00022475"/>
    </source>
</evidence>
<evidence type="ECO:0000256" key="10">
    <source>
        <dbReference type="PIRNR" id="PIRNR029928"/>
    </source>
</evidence>